<dbReference type="CDD" id="cd00442">
    <property type="entry name" value="Lyz-like"/>
    <property type="match status" value="1"/>
</dbReference>
<organism evidence="3 4">
    <name type="scientific">Pseudaminobacter salicylatoxidans</name>
    <dbReference type="NCBI Taxonomy" id="93369"/>
    <lineage>
        <taxon>Bacteria</taxon>
        <taxon>Pseudomonadati</taxon>
        <taxon>Pseudomonadota</taxon>
        <taxon>Alphaproteobacteria</taxon>
        <taxon>Hyphomicrobiales</taxon>
        <taxon>Phyllobacteriaceae</taxon>
        <taxon>Pseudaminobacter</taxon>
    </lineage>
</organism>
<proteinExistence type="predicted"/>
<reference evidence="3 4" key="1">
    <citation type="submission" date="2018-05" db="EMBL/GenBank/DDBJ databases">
        <title>Genomic Encyclopedia of Type Strains, Phase IV (KMG-IV): sequencing the most valuable type-strain genomes for metagenomic binning, comparative biology and taxonomic classification.</title>
        <authorList>
            <person name="Goeker M."/>
        </authorList>
    </citation>
    <scope>NUCLEOTIDE SEQUENCE [LARGE SCALE GENOMIC DNA]</scope>
    <source>
        <strain evidence="3 4">DSM 6986</strain>
    </source>
</reference>
<name>A0A316C764_PSESE</name>
<gene>
    <name evidence="3" type="ORF">C7441_1029</name>
</gene>
<dbReference type="Proteomes" id="UP000245396">
    <property type="component" value="Unassembled WGS sequence"/>
</dbReference>
<comment type="caution">
    <text evidence="3">The sequence shown here is derived from an EMBL/GenBank/DDBJ whole genome shotgun (WGS) entry which is preliminary data.</text>
</comment>
<protein>
    <recommendedName>
        <fullName evidence="2">Transglycosylase SLT domain-containing protein</fullName>
    </recommendedName>
</protein>
<evidence type="ECO:0000313" key="4">
    <source>
        <dbReference type="Proteomes" id="UP000245396"/>
    </source>
</evidence>
<dbReference type="PROSITE" id="PS51257">
    <property type="entry name" value="PROKAR_LIPOPROTEIN"/>
    <property type="match status" value="1"/>
</dbReference>
<dbReference type="InterPro" id="IPR045795">
    <property type="entry name" value="SLT_4"/>
</dbReference>
<sequence>MKRALYLVALLMLGSCASAPSRINNVCAVFDQRDGWINSWYGSAKKTEREFGVPVPILMATIYAESGFNPYAKPPRTKLLGFIPWKRASSAYGYSQALDGTWKRYQAETGNWYARRSNFADAVHFIGWYHATSNRVNGIALNDPYRLYLAYYLGHGGYSRGTANATAQQGAKRAANMATRYAGQLRSCGR</sequence>
<feature type="domain" description="Transglycosylase SLT" evidence="2">
    <location>
        <begin position="6"/>
        <end position="188"/>
    </location>
</feature>
<feature type="signal peptide" evidence="1">
    <location>
        <begin position="1"/>
        <end position="19"/>
    </location>
</feature>
<feature type="chain" id="PRO_5016328864" description="Transglycosylase SLT domain-containing protein" evidence="1">
    <location>
        <begin position="20"/>
        <end position="190"/>
    </location>
</feature>
<dbReference type="RefSeq" id="WP_109611631.1">
    <property type="nucleotide sequence ID" value="NZ_QGGG01000002.1"/>
</dbReference>
<evidence type="ECO:0000256" key="1">
    <source>
        <dbReference type="SAM" id="SignalP"/>
    </source>
</evidence>
<dbReference type="OrthoDB" id="9789144at2"/>
<accession>A0A316C764</accession>
<dbReference type="Pfam" id="PF19489">
    <property type="entry name" value="SLT_4"/>
    <property type="match status" value="1"/>
</dbReference>
<keyword evidence="4" id="KW-1185">Reference proteome</keyword>
<dbReference type="AlphaFoldDB" id="A0A316C764"/>
<dbReference type="Gene3D" id="1.10.530.10">
    <property type="match status" value="1"/>
</dbReference>
<evidence type="ECO:0000259" key="2">
    <source>
        <dbReference type="Pfam" id="PF19489"/>
    </source>
</evidence>
<dbReference type="STRING" id="1192868.GCA_000304395_00651"/>
<dbReference type="InterPro" id="IPR023346">
    <property type="entry name" value="Lysozyme-like_dom_sf"/>
</dbReference>
<dbReference type="EMBL" id="QGGG01000002">
    <property type="protein sequence ID" value="PWJ85570.1"/>
    <property type="molecule type" value="Genomic_DNA"/>
</dbReference>
<dbReference type="SUPFAM" id="SSF53955">
    <property type="entry name" value="Lysozyme-like"/>
    <property type="match status" value="1"/>
</dbReference>
<evidence type="ECO:0000313" key="3">
    <source>
        <dbReference type="EMBL" id="PWJ85570.1"/>
    </source>
</evidence>
<keyword evidence="1" id="KW-0732">Signal</keyword>